<gene>
    <name evidence="19" type="primary">or64l1</name>
    <name evidence="18" type="synonym">LOC100498544</name>
    <name evidence="16" type="ORF">XENTR_v90029172mg</name>
</gene>
<feature type="transmembrane region" description="Helical" evidence="14">
    <location>
        <begin position="25"/>
        <end position="51"/>
    </location>
</feature>
<sequence length="315" mass="35745">MQKNLTQSHPSILTLYFGEMTQARYLYSVLTLIGFTVIVLANGAVIIVIVLHQTLHKPMYIFISLLCINSLYGCFAFFPSLFVNLLSTTQTISYIGCITQVFCLHTYGGCELSLLTIMALDRYVCICNPFWYNQIMSLPTVCKLAMAAWLIGIIPVSTFVLMTIRLPLCGNLILKIYCDNWSVVRLSCIDTTINNIFGLCIIVGFLTVMPAFILFSYAEILKVCMKSSKVFQAKAWQTCAPHIISVINFMVIRLFEFLNNRLSLSSWSNNLSIIMVVQAFVLQPVLNPLIYGLKLKKIKTKMIQFFFQKTYGSER</sequence>
<evidence type="ECO:0000256" key="3">
    <source>
        <dbReference type="ARBA" id="ARBA00022606"/>
    </source>
</evidence>
<dbReference type="RefSeq" id="XP_002941602.3">
    <property type="nucleotide sequence ID" value="XM_002941556.3"/>
</dbReference>
<keyword evidence="2 14" id="KW-1003">Cell membrane</keyword>
<dbReference type="InterPro" id="IPR000276">
    <property type="entry name" value="GPCR_Rhodpsn"/>
</dbReference>
<keyword evidence="12 13" id="KW-0807">Transducer</keyword>
<evidence type="ECO:0000313" key="16">
    <source>
        <dbReference type="EMBL" id="OCA19385.1"/>
    </source>
</evidence>
<keyword evidence="11" id="KW-0325">Glycoprotein</keyword>
<evidence type="ECO:0000256" key="4">
    <source>
        <dbReference type="ARBA" id="ARBA00022692"/>
    </source>
</evidence>
<name>A0A1B8Y8P5_XENTR</name>
<evidence type="ECO:0000256" key="6">
    <source>
        <dbReference type="ARBA" id="ARBA00022989"/>
    </source>
</evidence>
<evidence type="ECO:0000313" key="19">
    <source>
        <dbReference type="Xenbase" id="XB-GENE-29084299"/>
    </source>
</evidence>
<evidence type="ECO:0000256" key="11">
    <source>
        <dbReference type="ARBA" id="ARBA00023180"/>
    </source>
</evidence>
<dbReference type="GO" id="GO:0050911">
    <property type="term" value="P:detection of chemical stimulus involved in sensory perception of smell"/>
    <property type="evidence" value="ECO:0000318"/>
    <property type="project" value="GO_Central"/>
</dbReference>
<dbReference type="OrthoDB" id="6147321at2759"/>
<feature type="transmembrane region" description="Helical" evidence="14">
    <location>
        <begin position="239"/>
        <end position="258"/>
    </location>
</feature>
<dbReference type="InterPro" id="IPR000725">
    <property type="entry name" value="Olfact_rcpt"/>
</dbReference>
<dbReference type="EMBL" id="KV460380">
    <property type="protein sequence ID" value="OCA19385.1"/>
    <property type="molecule type" value="Genomic_DNA"/>
</dbReference>
<keyword evidence="6 14" id="KW-1133">Transmembrane helix</keyword>
<feature type="transmembrane region" description="Helical" evidence="14">
    <location>
        <begin position="196"/>
        <end position="218"/>
    </location>
</feature>
<dbReference type="PROSITE" id="PS00237">
    <property type="entry name" value="G_PROTEIN_RECEP_F1_1"/>
    <property type="match status" value="1"/>
</dbReference>
<reference evidence="16" key="1">
    <citation type="submission" date="2009-11" db="EMBL/GenBank/DDBJ databases">
        <authorList>
            <consortium name="US DOE Joint Genome Institute (JGI-PGF)"/>
            <person name="Ottilar R."/>
            <person name="Schmutz J."/>
            <person name="Salamov A."/>
            <person name="Cheng J.F."/>
            <person name="Lucas S."/>
            <person name="Pitluck S."/>
            <person name="Gundlach H."/>
            <person name="Guo Y."/>
            <person name="Haberer G."/>
            <person name="Nasrallah J."/>
            <person name="Mayer K.F.X."/>
            <person name="van de Peer Y."/>
            <person name="Weigel D."/>
            <person name="Grigoriev I.V."/>
        </authorList>
    </citation>
    <scope>NUCLEOTIDE SEQUENCE</scope>
    <source>
        <strain evidence="16">Nigerian</strain>
    </source>
</reference>
<feature type="domain" description="G-protein coupled receptors family 1 profile" evidence="15">
    <location>
        <begin position="41"/>
        <end position="291"/>
    </location>
</feature>
<dbReference type="SUPFAM" id="SSF81321">
    <property type="entry name" value="Family A G protein-coupled receptor-like"/>
    <property type="match status" value="1"/>
</dbReference>
<dbReference type="AlphaFoldDB" id="A0A1B8Y8P5"/>
<keyword evidence="9" id="KW-1015">Disulfide bond</keyword>
<evidence type="ECO:0000256" key="8">
    <source>
        <dbReference type="ARBA" id="ARBA00023136"/>
    </source>
</evidence>
<dbReference type="Gene3D" id="1.20.1070.10">
    <property type="entry name" value="Rhodopsin 7-helix transmembrane proteins"/>
    <property type="match status" value="1"/>
</dbReference>
<evidence type="ECO:0000256" key="1">
    <source>
        <dbReference type="ARBA" id="ARBA00004651"/>
    </source>
</evidence>
<dbReference type="GO" id="GO:0004930">
    <property type="term" value="F:G protein-coupled receptor activity"/>
    <property type="evidence" value="ECO:0007669"/>
    <property type="project" value="UniProtKB-KW"/>
</dbReference>
<comment type="subcellular location">
    <subcellularLocation>
        <location evidence="1 14">Cell membrane</location>
        <topology evidence="1 14">Multi-pass membrane protein</topology>
    </subcellularLocation>
</comment>
<keyword evidence="4 13" id="KW-0812">Transmembrane</keyword>
<dbReference type="GO" id="GO:0005886">
    <property type="term" value="C:plasma membrane"/>
    <property type="evidence" value="ECO:0007669"/>
    <property type="project" value="UniProtKB-SubCell"/>
</dbReference>
<dbReference type="PANTHER" id="PTHR26451">
    <property type="entry name" value="G_PROTEIN_RECEP_F1_2 DOMAIN-CONTAINING PROTEIN"/>
    <property type="match status" value="1"/>
</dbReference>
<dbReference type="Proteomes" id="UP000008143">
    <property type="component" value="Chromosome 2"/>
</dbReference>
<keyword evidence="5 14" id="KW-0552">Olfaction</keyword>
<reference evidence="16" key="3">
    <citation type="submission" date="2016-05" db="EMBL/GenBank/DDBJ databases">
        <title>WGS assembly of Xenopus tropicalis.</title>
        <authorList>
            <person name="Sessions A."/>
            <person name="Jenkins J."/>
            <person name="Mitros T."/>
            <person name="Lyons J.T."/>
            <person name="Dichmann D.S."/>
            <person name="Robert J."/>
            <person name="Harland R.M."/>
            <person name="Rokhsar D.S."/>
        </authorList>
    </citation>
    <scope>NUCLEOTIDE SEQUENCE</scope>
    <source>
        <strain evidence="16">Nigerian</strain>
    </source>
</reference>
<evidence type="ECO:0000256" key="14">
    <source>
        <dbReference type="RuleBase" id="RU363047"/>
    </source>
</evidence>
<dbReference type="PRINTS" id="PR00237">
    <property type="entry name" value="GPCRRHODOPSN"/>
</dbReference>
<dbReference type="PANTHER" id="PTHR26451:SF981">
    <property type="entry name" value="OLFACTORY RECEPTOR"/>
    <property type="match status" value="1"/>
</dbReference>
<dbReference type="GO" id="GO:0005549">
    <property type="term" value="F:odorant binding"/>
    <property type="evidence" value="ECO:0000318"/>
    <property type="project" value="GO_Central"/>
</dbReference>
<evidence type="ECO:0000259" key="15">
    <source>
        <dbReference type="PROSITE" id="PS50262"/>
    </source>
</evidence>
<accession>A0A1B8Y8P5</accession>
<keyword evidence="7 13" id="KW-0297">G-protein coupled receptor</keyword>
<evidence type="ECO:0000313" key="17">
    <source>
        <dbReference type="Proteomes" id="UP000008143"/>
    </source>
</evidence>
<dbReference type="PRINTS" id="PR00245">
    <property type="entry name" value="OLFACTORYR"/>
</dbReference>
<keyword evidence="17" id="KW-1185">Reference proteome</keyword>
<evidence type="ECO:0000313" key="18">
    <source>
        <dbReference type="RefSeq" id="XP_002941602.3"/>
    </source>
</evidence>
<keyword evidence="10 13" id="KW-0675">Receptor</keyword>
<keyword evidence="3 14" id="KW-0716">Sensory transduction</keyword>
<dbReference type="Xenbase" id="XB-GENE-29084299">
    <property type="gene designation" value="or64l1"/>
</dbReference>
<dbReference type="AGR" id="Xenbase:XB-GENE-29084299"/>
<proteinExistence type="inferred from homology"/>
<evidence type="ECO:0000256" key="10">
    <source>
        <dbReference type="ARBA" id="ARBA00023170"/>
    </source>
</evidence>
<organism evidence="16">
    <name type="scientific">Xenopus tropicalis</name>
    <name type="common">Western clawed frog</name>
    <name type="synonym">Silurana tropicalis</name>
    <dbReference type="NCBI Taxonomy" id="8364"/>
    <lineage>
        <taxon>Eukaryota</taxon>
        <taxon>Metazoa</taxon>
        <taxon>Chordata</taxon>
        <taxon>Craniata</taxon>
        <taxon>Vertebrata</taxon>
        <taxon>Euteleostomi</taxon>
        <taxon>Amphibia</taxon>
        <taxon>Batrachia</taxon>
        <taxon>Anura</taxon>
        <taxon>Pipoidea</taxon>
        <taxon>Pipidae</taxon>
        <taxon>Xenopodinae</taxon>
        <taxon>Xenopus</taxon>
        <taxon>Silurana</taxon>
    </lineage>
</organism>
<dbReference type="GO" id="GO:0004984">
    <property type="term" value="F:olfactory receptor activity"/>
    <property type="evidence" value="ECO:0000318"/>
    <property type="project" value="GO_Central"/>
</dbReference>
<comment type="similarity">
    <text evidence="13">Belongs to the G-protein coupled receptor 1 family.</text>
</comment>
<evidence type="ECO:0000256" key="7">
    <source>
        <dbReference type="ARBA" id="ARBA00023040"/>
    </source>
</evidence>
<evidence type="ECO:0000256" key="2">
    <source>
        <dbReference type="ARBA" id="ARBA00022475"/>
    </source>
</evidence>
<dbReference type="PROSITE" id="PS50262">
    <property type="entry name" value="G_PROTEIN_RECEP_F1_2"/>
    <property type="match status" value="1"/>
</dbReference>
<evidence type="ECO:0000256" key="12">
    <source>
        <dbReference type="ARBA" id="ARBA00023224"/>
    </source>
</evidence>
<reference evidence="16" key="2">
    <citation type="journal article" date="2010" name="Science">
        <title>The genome of the Western clawed frog Xenopus tropicalis.</title>
        <authorList>
            <person name="Hellsten U."/>
            <person name="Harland R.M."/>
            <person name="Gilchrist M.J."/>
            <person name="Hendrix D."/>
            <person name="Jurka J."/>
            <person name="Kapitonov V."/>
            <person name="Ovcharenko I."/>
            <person name="Putnam N.H."/>
            <person name="Shu S."/>
            <person name="Taher L."/>
            <person name="Blitz I.L."/>
            <person name="Blumberg B."/>
            <person name="Dichmann D.S."/>
            <person name="Dubchak I."/>
            <person name="Amaya E."/>
            <person name="Detter J.C."/>
            <person name="Fletcher R."/>
            <person name="Gerhard D.S."/>
            <person name="Goodstein D."/>
            <person name="Graves T."/>
            <person name="Grigoriev I.V."/>
            <person name="Grimwood J."/>
            <person name="Kawashima T."/>
            <person name="Lindquist E."/>
            <person name="Lucas S.M."/>
            <person name="Mead P.E."/>
            <person name="Mitros T."/>
            <person name="Ogino H."/>
            <person name="Ohta Y."/>
            <person name="Poliakov A.V."/>
            <person name="Pollet N."/>
            <person name="Robert J."/>
            <person name="Salamov A."/>
            <person name="Sater A.K."/>
            <person name="Schmutz J."/>
            <person name="Terry A."/>
            <person name="Vize P.D."/>
            <person name="Warren W.C."/>
            <person name="Wells D."/>
            <person name="Wills A."/>
            <person name="Wilson R.K."/>
            <person name="Zimmerman L.B."/>
            <person name="Zorn A.M."/>
            <person name="Grainger R."/>
            <person name="Grammer T."/>
            <person name="Khokha M.K."/>
            <person name="Richardson P.M."/>
            <person name="Rokhsar D.S."/>
        </authorList>
    </citation>
    <scope>NUCLEOTIDE SEQUENCE [LARGE SCALE GENOMIC DNA]</scope>
    <source>
        <strain evidence="16">Nigerian</strain>
    </source>
</reference>
<keyword evidence="8 14" id="KW-0472">Membrane</keyword>
<evidence type="ECO:0000256" key="5">
    <source>
        <dbReference type="ARBA" id="ARBA00022725"/>
    </source>
</evidence>
<dbReference type="InterPro" id="IPR017452">
    <property type="entry name" value="GPCR_Rhodpsn_7TM"/>
</dbReference>
<evidence type="ECO:0000256" key="13">
    <source>
        <dbReference type="RuleBase" id="RU000688"/>
    </source>
</evidence>
<feature type="transmembrane region" description="Helical" evidence="14">
    <location>
        <begin position="58"/>
        <end position="78"/>
    </location>
</feature>
<reference evidence="18" key="4">
    <citation type="submission" date="2025-04" db="UniProtKB">
        <authorList>
            <consortium name="RefSeq"/>
        </authorList>
    </citation>
    <scope>IDENTIFICATION</scope>
    <source>
        <strain evidence="18">Nigerian</strain>
        <tissue evidence="18">Liver and blood</tissue>
    </source>
</reference>
<dbReference type="Pfam" id="PF13853">
    <property type="entry name" value="7tm_4"/>
    <property type="match status" value="1"/>
</dbReference>
<protein>
    <recommendedName>
        <fullName evidence="14">Olfactory receptor</fullName>
    </recommendedName>
</protein>
<dbReference type="FunFam" id="1.20.1070.10:FF:000024">
    <property type="entry name" value="Olfactory receptor"/>
    <property type="match status" value="1"/>
</dbReference>
<dbReference type="KEGG" id="xtr:100498544"/>
<dbReference type="GO" id="GO:0016020">
    <property type="term" value="C:membrane"/>
    <property type="evidence" value="ECO:0000318"/>
    <property type="project" value="GO_Central"/>
</dbReference>
<feature type="transmembrane region" description="Helical" evidence="14">
    <location>
        <begin position="144"/>
        <end position="164"/>
    </location>
</feature>
<feature type="transmembrane region" description="Helical" evidence="14">
    <location>
        <begin position="270"/>
        <end position="293"/>
    </location>
</feature>
<evidence type="ECO:0000256" key="9">
    <source>
        <dbReference type="ARBA" id="ARBA00023157"/>
    </source>
</evidence>
<dbReference type="InterPro" id="IPR052921">
    <property type="entry name" value="GPCR1_Superfamily_Member"/>
</dbReference>